<dbReference type="PANTHER" id="PTHR34700">
    <property type="entry name" value="POTASSIUM BINDING PROTEIN KBP"/>
    <property type="match status" value="1"/>
</dbReference>
<dbReference type="OrthoDB" id="8444614at2"/>
<dbReference type="InterPro" id="IPR011990">
    <property type="entry name" value="TPR-like_helical_dom_sf"/>
</dbReference>
<dbReference type="InterPro" id="IPR005158">
    <property type="entry name" value="BTAD"/>
</dbReference>
<evidence type="ECO:0000259" key="2">
    <source>
        <dbReference type="SMART" id="SM01043"/>
    </source>
</evidence>
<name>A0A3L8PN92_9ACTN</name>
<dbReference type="InterPro" id="IPR018392">
    <property type="entry name" value="LysM"/>
</dbReference>
<accession>A0A3L8PN92</accession>
<dbReference type="CDD" id="cd00118">
    <property type="entry name" value="LysM"/>
    <property type="match status" value="1"/>
</dbReference>
<dbReference type="InterPro" id="IPR036779">
    <property type="entry name" value="LysM_dom_sf"/>
</dbReference>
<evidence type="ECO:0000313" key="4">
    <source>
        <dbReference type="Proteomes" id="UP000282515"/>
    </source>
</evidence>
<dbReference type="Gene3D" id="1.25.40.10">
    <property type="entry name" value="Tetratricopeptide repeat domain"/>
    <property type="match status" value="1"/>
</dbReference>
<keyword evidence="4" id="KW-1185">Reference proteome</keyword>
<gene>
    <name evidence="3" type="ORF">D9V41_03650</name>
</gene>
<keyword evidence="1" id="KW-1133">Transmembrane helix</keyword>
<dbReference type="RefSeq" id="WP_121793178.1">
    <property type="nucleotide sequence ID" value="NZ_RDBF01000002.1"/>
</dbReference>
<dbReference type="SMART" id="SM01043">
    <property type="entry name" value="BTAD"/>
    <property type="match status" value="1"/>
</dbReference>
<proteinExistence type="predicted"/>
<organism evidence="3 4">
    <name type="scientific">Aeromicrobium phragmitis</name>
    <dbReference type="NCBI Taxonomy" id="2478914"/>
    <lineage>
        <taxon>Bacteria</taxon>
        <taxon>Bacillati</taxon>
        <taxon>Actinomycetota</taxon>
        <taxon>Actinomycetes</taxon>
        <taxon>Propionibacteriales</taxon>
        <taxon>Nocardioidaceae</taxon>
        <taxon>Aeromicrobium</taxon>
    </lineage>
</organism>
<dbReference type="EMBL" id="RDBF01000002">
    <property type="protein sequence ID" value="RLV56877.1"/>
    <property type="molecule type" value="Genomic_DNA"/>
</dbReference>
<dbReference type="Gene3D" id="3.10.350.10">
    <property type="entry name" value="LysM domain"/>
    <property type="match status" value="1"/>
</dbReference>
<dbReference type="AlphaFoldDB" id="A0A3L8PN92"/>
<keyword evidence="1" id="KW-0472">Membrane</keyword>
<reference evidence="3 4" key="1">
    <citation type="submission" date="2018-10" db="EMBL/GenBank/DDBJ databases">
        <title>Aeromicrobium sp. 9W16Y-2 whole genome shotgun sequence.</title>
        <authorList>
            <person name="Li F."/>
        </authorList>
    </citation>
    <scope>NUCLEOTIDE SEQUENCE [LARGE SCALE GENOMIC DNA]</scope>
    <source>
        <strain evidence="3 4">9W16Y-2</strain>
    </source>
</reference>
<evidence type="ECO:0000256" key="1">
    <source>
        <dbReference type="SAM" id="Phobius"/>
    </source>
</evidence>
<feature type="domain" description="Bacterial transcriptional activator" evidence="2">
    <location>
        <begin position="746"/>
        <end position="887"/>
    </location>
</feature>
<evidence type="ECO:0000313" key="3">
    <source>
        <dbReference type="EMBL" id="RLV56877.1"/>
    </source>
</evidence>
<keyword evidence="1" id="KW-0812">Transmembrane</keyword>
<dbReference type="InterPro" id="IPR052196">
    <property type="entry name" value="Bact_Kbp"/>
</dbReference>
<dbReference type="PANTHER" id="PTHR34700:SF3">
    <property type="entry name" value="PHAGE-LIKE ELEMENT PBSX PROTEIN XKDQ"/>
    <property type="match status" value="1"/>
</dbReference>
<feature type="transmembrane region" description="Helical" evidence="1">
    <location>
        <begin position="128"/>
        <end position="146"/>
    </location>
</feature>
<dbReference type="Proteomes" id="UP000282515">
    <property type="component" value="Unassembled WGS sequence"/>
</dbReference>
<protein>
    <recommendedName>
        <fullName evidence="2">Bacterial transcriptional activator domain-containing protein</fullName>
    </recommendedName>
</protein>
<comment type="caution">
    <text evidence="3">The sequence shown here is derived from an EMBL/GenBank/DDBJ whole genome shotgun (WGS) entry which is preliminary data.</text>
</comment>
<feature type="transmembrane region" description="Helical" evidence="1">
    <location>
        <begin position="85"/>
        <end position="108"/>
    </location>
</feature>
<feature type="transmembrane region" description="Helical" evidence="1">
    <location>
        <begin position="41"/>
        <end position="65"/>
    </location>
</feature>
<sequence>MTPTTPEQTREPESTDPTRFARRVAATQAAPQRSIGETVGAAVAVLAIVVGVPVVLIALAGPPPIPTGVPSVRDAVRQLSFEDLVGVLVAVVWLAWLYFVVCLAVELVATLRGGIARKLPLAGPMQRLARALIGALLLTGVVAGPAQAVSASPSVAPAAPSIVATTLSDAQETIAQVDEAERQAEAAQLADTEVPAGELQGRKVYTVQPPNNGYYDNLWDIAERHLGDGRRYHEIYELNKDRVQPDHGRLELARLIQPGWQLVMPDDAVAVPVVSAEAPATPAPVPTDANVGVDSEAAADAVEGRDVAGVGLLAAGVLGALLVRRRRALGRRPDDDALDAEATLLIKASPERSEHLARALRLLAQQCREQRTALPSVYAASVDDDAVELWLSPPSNEVVPTWESVDDGARWRMNIADVGDVESDGSAVPYPALVSLGVDPDGRDVLLDVEAAGGVIAITGDSVQARHAATAIAVQAATSPWSEAVSVTAAGVPADLEQIAPERLHVTRDVSAELHSVRARIDEWRGDVLTGRLRRRGSGSRLLVCADGVDETQAEALRDVVGPQRQAFSVVVAGEVRGARWQLSIDEHGALRAPLLDLTVDANRVTDGEVTALLELFDAAASSTEDTTGDAELGFLAPSRLQSDLDWSTAQRRVGVLGPIGLRGVEAIDAQRIDQVTEIVVHLALHPDGVHPHALAAAVWPRGVPADVRDAAIERAREVLGADHDGAYFLREGDDGRLTLAPGVLVDWDVFRSLVAQARQSGGREKEIDLLRRALALVRGEPFAEAPAGRYAWVAYEDLRRQMAVLVARTAVRLCALVDGDPETTSFAASAGLRAVPGHQGLWRELLRASYAAEGVAGVRRTTDQMAEALRAVPIEAETEALLDELVPSEQSLPESG</sequence>